<keyword evidence="2" id="KW-1185">Reference proteome</keyword>
<protein>
    <submittedName>
        <fullName evidence="1">Serine/threonine-protein kinase ATM</fullName>
    </submittedName>
</protein>
<name>A0ACB8LS11_CITSI</name>
<evidence type="ECO:0000313" key="1">
    <source>
        <dbReference type="EMBL" id="KAH9776171.1"/>
    </source>
</evidence>
<gene>
    <name evidence="1" type="ORF">KPL71_006629</name>
</gene>
<evidence type="ECO:0000313" key="2">
    <source>
        <dbReference type="Proteomes" id="UP000829398"/>
    </source>
</evidence>
<organism evidence="1 2">
    <name type="scientific">Citrus sinensis</name>
    <name type="common">Sweet orange</name>
    <name type="synonym">Citrus aurantium var. sinensis</name>
    <dbReference type="NCBI Taxonomy" id="2711"/>
    <lineage>
        <taxon>Eukaryota</taxon>
        <taxon>Viridiplantae</taxon>
        <taxon>Streptophyta</taxon>
        <taxon>Embryophyta</taxon>
        <taxon>Tracheophyta</taxon>
        <taxon>Spermatophyta</taxon>
        <taxon>Magnoliopsida</taxon>
        <taxon>eudicotyledons</taxon>
        <taxon>Gunneridae</taxon>
        <taxon>Pentapetalae</taxon>
        <taxon>rosids</taxon>
        <taxon>malvids</taxon>
        <taxon>Sapindales</taxon>
        <taxon>Rutaceae</taxon>
        <taxon>Aurantioideae</taxon>
        <taxon>Citrus</taxon>
    </lineage>
</organism>
<reference evidence="2" key="1">
    <citation type="journal article" date="2023" name="Hortic. Res.">
        <title>A chromosome-level phased genome enabling allele-level studies in sweet orange: a case study on citrus Huanglongbing tolerance.</title>
        <authorList>
            <person name="Wu B."/>
            <person name="Yu Q."/>
            <person name="Deng Z."/>
            <person name="Duan Y."/>
            <person name="Luo F."/>
            <person name="Gmitter F. Jr."/>
        </authorList>
    </citation>
    <scope>NUCLEOTIDE SEQUENCE [LARGE SCALE GENOMIC DNA]</scope>
    <source>
        <strain evidence="2">cv. Valencia</strain>
    </source>
</reference>
<comment type="caution">
    <text evidence="1">The sequence shown here is derived from an EMBL/GenBank/DDBJ whole genome shotgun (WGS) entry which is preliminary data.</text>
</comment>
<dbReference type="EMBL" id="CM039172">
    <property type="protein sequence ID" value="KAH9776171.1"/>
    <property type="molecule type" value="Genomic_DNA"/>
</dbReference>
<keyword evidence="1" id="KW-0418">Kinase</keyword>
<keyword evidence="1" id="KW-0808">Transferase</keyword>
<accession>A0ACB8LS11</accession>
<sequence length="2887" mass="328509">MVTSTDLQEIISKLSSDKAKAREEGIKLLCTWLEGERSVAFCKFLGQNTAKLKPNEVPHSDTWPFLITLLMRCISSEISGNKRRPPKIIFAKALRVSVQRAEDVKFSGMLLPLLSAVKMLFSHVLDVLSNVQSFQSEYGIMLRHLLAVRGYRFHMRKRIYCNLLLLFMEKVESSLSDKNNSQYNHKEEVFRHILTLQSLLENPPGDFPETLRDDIVKGFVRIFSFVRDEGKISRKLIECINTYLLKDGPNLGCQSLEIHDAIRHFIYSCWLTTHDRGLKDALYFYARLQLNLTRGADDASSLVEQLQDVIFKELDQTNLPVSSVSRSDGIKDDKIVTLSSSQCGLVELAALVFYRCFSLCTDMDMGDNVTIVFSVLWNATFRYLIRNYYTRMNKDLFVYWFDGICTSFERILNDANMGHTYDGLLWTLRSLQRLSCVLLLPVSRVEIPSRTSYNLNEACLALKRSDVWENCNRNLFDCGWQLVWNCLMHGLPIFSNVTTVVDAALVLLGSIISCDSINTYLVPQDVWDLQLFKQIPSVSVLYFIACYFSRKGSQGDYRDIFYLRKNLLTSTLSCLNWKDCSKMDDRMVLLLPAAVYALCAGCSPFISCFKWPLLSDSFLNVPEAGVDWVKVDENEHERQLQLFECCVEVLAKIDLGSSSSKDSSQCHQSVRLPRQLRDQLLNEMESYILGVFSNWNTENRSQLESMERVLRVLTSLYEDYSDCLRNPQSQMILSEQSVSGTQLQISCPPSIGSSRIVDMELDVNEDAQNVDILTVNGKIASGISCSAVKWKLDMISLISSFFSISHVTWDILFELMGKECSQEVCEQILYSLCQHPHLSSSAKIRDLVNSMDNMLEIHKLDCFNILTAIDYILRTLLSLETAQKDKLAGSSLKERESEESVWNSDLSFWNVKLNLLVGEAWSTLAEFSHFRSTCSHNTPFFISHHSTTNEKDRGWVLLRGLNFFLSLFECLRHLGALVNKIAEFGLLDWSGRVKLIDCICYFVLVTPQVGQTLIERLLSMLQDPDYRVRLFLARRIGVLFQTWDGHGELFQDICSNFGVVLVVCSNEKLVTAKEALASGPQPRPKMETIIITLMHLALQSESVELEAVFMMCTVSALYPCQRELVNVALDNLSQQLQYTTRWKYLEELLGPILFCWVACGVSLIALVEIRRLFVSDAEPCNFVQYCCHWLLPALVLHADTSNLNWMAKIAREPLADLVKNHFVPIFSISMAWHCSERSDSELGALVLQSSILHLAEISEIERDKLIKKHLVNVSIVSHIISLASCTSDPAVPYFSRDTIVHAVRTVVDGFLEMQDCPRSAGVVDKINVFRPDRFIVELHYKIAAAVHHRHKCHRLAGVEVLINVLGHRAAVSSASNYLFNLVGQFIGVYALQDQCCRIVSALLKAFRDNPSKEIVNVLGEQLQFLVSKLVACCIPSEANEPSVSRSSQVLSLLLQLTVDSDPSLHDYIRVFFPDFLALDSLIIEAQIELNAWELYECYELEPFPEIDIFDGIRSFHEELCQAYSARDHLLKFVQRACNLPSRLLPWRCLRALHKKLLMRETFQRGVNMEEVVDWHSDHDIVHAVWTLVHMCCSDDASSIRAWVSDFISRVGIGDPHCVVFHLPRDSIYMHACRPINHGSGSASEFNFHLDAGISEELLIAVLKILKKYLMDDSVQIVDMTSQTLRGILSTEKGQRAVMSFDSYERSLLEVHSKGMNVELVEKFLLDLERKFKANGISPEKSTVWETDGKTFETWICPLAYSLIGCCNDVVLRLCQDIVLLKSEVAELLLPSVVVNLAGSKNVDVDLQKLISSQVIFLSCLHQTDSNLFGADFSEPGSGKGKPAFGTDISAAEAYVKHSGSSAKPRSTSAKARDVVATSNATMTTSWDKVYWLSVDYLRVAKSAVLPRHIEILVSAVTQINEPDSLYGIIQSHKLSSQIVTLEHEGNWSKALEYYELQVRSDVMLQMDGNSGALSPHGLPSVHLSPSTSENEMMQRKPYKGLMRSLQQVGCMHVLDMYCKGLTSWKGQFQHDPEFTELQELVLSVACASEESTEYIYSAIVKLQILCHLGVAWDIRWKSSGESINIYPEKQKIVSEPVIPTVDQVAGFDFQFVCVLEWKENIFWLTDRRRVLLQILSCKDFTMQHLLESASTLRKGFRLSQAAAALHELKFLYTGPGDQCSTVYWLGRLEEAKLLRAQGQHEMAINLAKYISENYESNEEAPDVYRLVGKWLAESRSSNSRIILENYLKPAVSFSEDQRTTDKKSIERQCQTHFHLAHYADALFKSYEERLASNEWQAAMRLRKHKTIELEALIKRLKSSTKGEKTDYSIKIQELQKQLAMDREEAQKLLDDRDNFLGLALEGYKRCLVIGDKYDVRVVFRLVSLWFSLSSRQNVIKNMVDTIDEVQSYKFIPLVYQIASRMGSTKDALGLHNFQFALVSLVKKMAIDHPYHTIFQDKQCSRNSFVVDMDKKLAAENLLEELSSYHGAIIRQMKQMVDVYIKLAELETRREVPVVTATVPIDCTCQYNEGSFPYFKGLAESVMVMNGINAPKVVECFGSDGHKYRQLAKSGNDDLRQDAYSTKVLEFVPSTDPVYVNQLCVNHRGYMLISFKVMEQFFGLVNTFLRNHRDTWKRRLGVRTYKYKCVVTGMQGTYVVKDKRIAFQEVCENFRPVLHYFFLERFLQPAYWFEKRLAYTRSVAASSMVGYIVGLGDRHAMNILIDQATAEVVHIDLGVAFEQGLMLKTPERVPFRLTRDIIDGMGVTGVEGVFRRCCEKTLSVMRTNKEALLTIVEVFIHDPLYKWALSPLKALQRQKEMDDDLETGLEGPEDEYEGNKDAERALIRVKQKLDGYEGGEMRSVHGQVQQLIQDAIDPERFCLMFPGWGAWL</sequence>
<proteinExistence type="predicted"/>
<dbReference type="Proteomes" id="UP000829398">
    <property type="component" value="Chromosome 3"/>
</dbReference>